<protein>
    <submittedName>
        <fullName evidence="9">Putative rhomboid protease</fullName>
        <ecNumber evidence="9">3.4.21.105</ecNumber>
    </submittedName>
</protein>
<dbReference type="InterPro" id="IPR035952">
    <property type="entry name" value="Rhomboid-like_sf"/>
</dbReference>
<feature type="transmembrane region" description="Helical" evidence="7">
    <location>
        <begin position="58"/>
        <end position="80"/>
    </location>
</feature>
<comment type="subcellular location">
    <subcellularLocation>
        <location evidence="1">Membrane</location>
        <topology evidence="1">Multi-pass membrane protein</topology>
    </subcellularLocation>
</comment>
<evidence type="ECO:0000313" key="10">
    <source>
        <dbReference type="Proteomes" id="UP000238479"/>
    </source>
</evidence>
<reference evidence="9 10" key="1">
    <citation type="journal article" date="2018" name="Nat. Genet.">
        <title>The Rosa genome provides new insights in the design of modern roses.</title>
        <authorList>
            <person name="Bendahmane M."/>
        </authorList>
    </citation>
    <scope>NUCLEOTIDE SEQUENCE [LARGE SCALE GENOMIC DNA]</scope>
    <source>
        <strain evidence="10">cv. Old Blush</strain>
    </source>
</reference>
<evidence type="ECO:0000256" key="6">
    <source>
        <dbReference type="ARBA" id="ARBA00023136"/>
    </source>
</evidence>
<name>A0A2P6P345_ROSCH</name>
<keyword evidence="10" id="KW-1185">Reference proteome</keyword>
<feature type="transmembrane region" description="Helical" evidence="7">
    <location>
        <begin position="20"/>
        <end position="37"/>
    </location>
</feature>
<organism evidence="9 10">
    <name type="scientific">Rosa chinensis</name>
    <name type="common">China rose</name>
    <dbReference type="NCBI Taxonomy" id="74649"/>
    <lineage>
        <taxon>Eukaryota</taxon>
        <taxon>Viridiplantae</taxon>
        <taxon>Streptophyta</taxon>
        <taxon>Embryophyta</taxon>
        <taxon>Tracheophyta</taxon>
        <taxon>Spermatophyta</taxon>
        <taxon>Magnoliopsida</taxon>
        <taxon>eudicotyledons</taxon>
        <taxon>Gunneridae</taxon>
        <taxon>Pentapetalae</taxon>
        <taxon>rosids</taxon>
        <taxon>fabids</taxon>
        <taxon>Rosales</taxon>
        <taxon>Rosaceae</taxon>
        <taxon>Rosoideae</taxon>
        <taxon>Rosoideae incertae sedis</taxon>
        <taxon>Rosa</taxon>
    </lineage>
</organism>
<dbReference type="GO" id="GO:0016020">
    <property type="term" value="C:membrane"/>
    <property type="evidence" value="ECO:0007669"/>
    <property type="project" value="UniProtKB-SubCell"/>
</dbReference>
<dbReference type="GO" id="GO:0004252">
    <property type="term" value="F:serine-type endopeptidase activity"/>
    <property type="evidence" value="ECO:0007669"/>
    <property type="project" value="InterPro"/>
</dbReference>
<gene>
    <name evidence="9" type="ORF">RchiOBHm_Chr7g0183341</name>
</gene>
<evidence type="ECO:0000256" key="2">
    <source>
        <dbReference type="ARBA" id="ARBA00009045"/>
    </source>
</evidence>
<dbReference type="GO" id="GO:0006508">
    <property type="term" value="P:proteolysis"/>
    <property type="evidence" value="ECO:0007669"/>
    <property type="project" value="UniProtKB-KW"/>
</dbReference>
<accession>A0A2P6P345</accession>
<dbReference type="PANTHER" id="PTHR43731">
    <property type="entry name" value="RHOMBOID PROTEASE"/>
    <property type="match status" value="1"/>
</dbReference>
<evidence type="ECO:0000313" key="9">
    <source>
        <dbReference type="EMBL" id="PRQ16357.1"/>
    </source>
</evidence>
<dbReference type="STRING" id="74649.A0A2P6P345"/>
<evidence type="ECO:0000256" key="3">
    <source>
        <dbReference type="ARBA" id="ARBA00022692"/>
    </source>
</evidence>
<dbReference type="InterPro" id="IPR022764">
    <property type="entry name" value="Peptidase_S54_rhomboid_dom"/>
</dbReference>
<keyword evidence="6 7" id="KW-0472">Membrane</keyword>
<dbReference type="EMBL" id="PDCK01000045">
    <property type="protein sequence ID" value="PRQ16357.1"/>
    <property type="molecule type" value="Genomic_DNA"/>
</dbReference>
<dbReference type="Gene3D" id="1.20.1540.10">
    <property type="entry name" value="Rhomboid-like"/>
    <property type="match status" value="1"/>
</dbReference>
<comment type="similarity">
    <text evidence="2">Belongs to the peptidase S54 family.</text>
</comment>
<dbReference type="EC" id="3.4.21.105" evidence="9"/>
<dbReference type="Pfam" id="PF01694">
    <property type="entry name" value="Rhomboid"/>
    <property type="match status" value="1"/>
</dbReference>
<evidence type="ECO:0000256" key="1">
    <source>
        <dbReference type="ARBA" id="ARBA00004141"/>
    </source>
</evidence>
<dbReference type="SUPFAM" id="SSF144091">
    <property type="entry name" value="Rhomboid-like"/>
    <property type="match status" value="1"/>
</dbReference>
<feature type="transmembrane region" description="Helical" evidence="7">
    <location>
        <begin position="100"/>
        <end position="119"/>
    </location>
</feature>
<keyword evidence="5 7" id="KW-1133">Transmembrane helix</keyword>
<dbReference type="Proteomes" id="UP000238479">
    <property type="component" value="Chromosome 7"/>
</dbReference>
<keyword evidence="3 7" id="KW-0812">Transmembrane</keyword>
<evidence type="ECO:0000256" key="5">
    <source>
        <dbReference type="ARBA" id="ARBA00022989"/>
    </source>
</evidence>
<sequence>MYLVRNLRSWHGRVSSNDVLLGLIIANFAVFLLWKIADPVFMVKNFTLSLYIITSGRLHTLITSAFSHLVVEDILLNMFLLSVFGKDVGRTFGPEFLLKLYLAGAIGGSVFYLVQYVLLASKVP</sequence>
<comment type="caution">
    <text evidence="9">The sequence shown here is derived from an EMBL/GenBank/DDBJ whole genome shotgun (WGS) entry which is preliminary data.</text>
</comment>
<dbReference type="PANTHER" id="PTHR43731:SF14">
    <property type="entry name" value="PRESENILIN-ASSOCIATED RHOMBOID-LIKE PROTEIN, MITOCHONDRIAL"/>
    <property type="match status" value="1"/>
</dbReference>
<dbReference type="AlphaFoldDB" id="A0A2P6P345"/>
<keyword evidence="9" id="KW-0645">Protease</keyword>
<feature type="domain" description="Peptidase S54 rhomboid" evidence="8">
    <location>
        <begin position="56"/>
        <end position="114"/>
    </location>
</feature>
<dbReference type="Gramene" id="PRQ16357">
    <property type="protein sequence ID" value="PRQ16357"/>
    <property type="gene ID" value="RchiOBHm_Chr7g0183341"/>
</dbReference>
<evidence type="ECO:0000259" key="8">
    <source>
        <dbReference type="Pfam" id="PF01694"/>
    </source>
</evidence>
<proteinExistence type="inferred from homology"/>
<dbReference type="InterPro" id="IPR050925">
    <property type="entry name" value="Rhomboid_protease_S54"/>
</dbReference>
<evidence type="ECO:0000256" key="7">
    <source>
        <dbReference type="SAM" id="Phobius"/>
    </source>
</evidence>
<keyword evidence="4 9" id="KW-0378">Hydrolase</keyword>
<evidence type="ECO:0000256" key="4">
    <source>
        <dbReference type="ARBA" id="ARBA00022801"/>
    </source>
</evidence>